<comment type="catalytic activity">
    <reaction evidence="1">
        <text>ATP + protein L-histidine = ADP + protein N-phospho-L-histidine.</text>
        <dbReference type="EC" id="2.7.13.3"/>
    </reaction>
</comment>
<dbReference type="RefSeq" id="WP_021919888.1">
    <property type="nucleotide sequence ID" value="NZ_CAKXKJ010000010.1"/>
</dbReference>
<dbReference type="InterPro" id="IPR004358">
    <property type="entry name" value="Sig_transdc_His_kin-like_C"/>
</dbReference>
<evidence type="ECO:0000256" key="6">
    <source>
        <dbReference type="ARBA" id="ARBA00022777"/>
    </source>
</evidence>
<dbReference type="PANTHER" id="PTHR45453">
    <property type="entry name" value="PHOSPHATE REGULON SENSOR PROTEIN PHOR"/>
    <property type="match status" value="1"/>
</dbReference>
<keyword evidence="8" id="KW-0812">Transmembrane</keyword>
<evidence type="ECO:0000313" key="10">
    <source>
        <dbReference type="EMBL" id="RFT07379.1"/>
    </source>
</evidence>
<evidence type="ECO:0000256" key="7">
    <source>
        <dbReference type="ARBA" id="ARBA00023012"/>
    </source>
</evidence>
<evidence type="ECO:0000256" key="5">
    <source>
        <dbReference type="ARBA" id="ARBA00022679"/>
    </source>
</evidence>
<comment type="subcellular location">
    <subcellularLocation>
        <location evidence="2">Membrane</location>
    </subcellularLocation>
</comment>
<protein>
    <recommendedName>
        <fullName evidence="3">histidine kinase</fullName>
        <ecNumber evidence="3">2.7.13.3</ecNumber>
    </recommendedName>
</protein>
<dbReference type="SMART" id="SM00387">
    <property type="entry name" value="HATPase_c"/>
    <property type="match status" value="1"/>
</dbReference>
<dbReference type="InterPro" id="IPR005467">
    <property type="entry name" value="His_kinase_dom"/>
</dbReference>
<name>A0A3E2B5T8_9FIRM</name>
<evidence type="ECO:0000256" key="3">
    <source>
        <dbReference type="ARBA" id="ARBA00012438"/>
    </source>
</evidence>
<keyword evidence="5" id="KW-0808">Transferase</keyword>
<dbReference type="PANTHER" id="PTHR45453:SF1">
    <property type="entry name" value="PHOSPHATE REGULON SENSOR PROTEIN PHOR"/>
    <property type="match status" value="1"/>
</dbReference>
<evidence type="ECO:0000313" key="11">
    <source>
        <dbReference type="Proteomes" id="UP000260649"/>
    </source>
</evidence>
<dbReference type="InterPro" id="IPR036890">
    <property type="entry name" value="HATPase_C_sf"/>
</dbReference>
<dbReference type="InterPro" id="IPR003594">
    <property type="entry name" value="HATPase_dom"/>
</dbReference>
<dbReference type="OrthoDB" id="112712at2"/>
<keyword evidence="6" id="KW-0418">Kinase</keyword>
<dbReference type="EMBL" id="QQRQ01000002">
    <property type="protein sequence ID" value="RFT07379.1"/>
    <property type="molecule type" value="Genomic_DNA"/>
</dbReference>
<evidence type="ECO:0000256" key="4">
    <source>
        <dbReference type="ARBA" id="ARBA00022553"/>
    </source>
</evidence>
<sequence length="411" mass="45676">MIRKLRTKLVAAAMLSLLAVLTVILGVILLTNYRGIVSDADRILDLLADNQGKFPEIKADFDWEELGPRHRSVELGYETRYFSVLLDRQGTVLATDTGKIAAVDEETAASYAQAVWAQDSPRGFWQDYRYLEAREGENTRVIFLDYGAHLFTFHSTLVTSLWVAASGLLAVLLLLLLLSRRIIKPVIEGHEKQKRFITDAGHEIKTPIAIIQADTEVLALETGEENEWIVDIQTQIKRLSTLTNDLIYLSRMEEEQGRQQFLPLPFSELVAEAAQAFQAVAKRQNKTLSVDVQPMLTLVGEEKSLVQLVSILLDNALKYSPEGGQIALRLSRQGKHLRLSVENTAEVLSKELLENMFDRFYRGDASRNSGQGGYGIGLSIAKAVVQAHRGKLSAAAKGTDRLVITALFPSA</sequence>
<organism evidence="10 11">
    <name type="scientific">Evtepia gabavorous</name>
    <dbReference type="NCBI Taxonomy" id="2211183"/>
    <lineage>
        <taxon>Bacteria</taxon>
        <taxon>Bacillati</taxon>
        <taxon>Bacillota</taxon>
        <taxon>Clostridia</taxon>
        <taxon>Eubacteriales</taxon>
        <taxon>Evtepia</taxon>
    </lineage>
</organism>
<gene>
    <name evidence="10" type="ORF">DV520_01655</name>
</gene>
<dbReference type="EC" id="2.7.13.3" evidence="3"/>
<dbReference type="CDD" id="cd00082">
    <property type="entry name" value="HisKA"/>
    <property type="match status" value="1"/>
</dbReference>
<dbReference type="SMART" id="SM00388">
    <property type="entry name" value="HisKA"/>
    <property type="match status" value="1"/>
</dbReference>
<dbReference type="SUPFAM" id="SSF55874">
    <property type="entry name" value="ATPase domain of HSP90 chaperone/DNA topoisomerase II/histidine kinase"/>
    <property type="match status" value="1"/>
</dbReference>
<evidence type="ECO:0000256" key="8">
    <source>
        <dbReference type="SAM" id="Phobius"/>
    </source>
</evidence>
<keyword evidence="4" id="KW-0597">Phosphoprotein</keyword>
<dbReference type="Pfam" id="PF02518">
    <property type="entry name" value="HATPase_c"/>
    <property type="match status" value="1"/>
</dbReference>
<evidence type="ECO:0000256" key="1">
    <source>
        <dbReference type="ARBA" id="ARBA00000085"/>
    </source>
</evidence>
<keyword evidence="8" id="KW-1133">Transmembrane helix</keyword>
<dbReference type="AlphaFoldDB" id="A0A3E2B5T8"/>
<proteinExistence type="predicted"/>
<dbReference type="SUPFAM" id="SSF47384">
    <property type="entry name" value="Homodimeric domain of signal transducing histidine kinase"/>
    <property type="match status" value="1"/>
</dbReference>
<keyword evidence="8" id="KW-0472">Membrane</keyword>
<comment type="caution">
    <text evidence="10">The sequence shown here is derived from an EMBL/GenBank/DDBJ whole genome shotgun (WGS) entry which is preliminary data.</text>
</comment>
<dbReference type="GeneID" id="97994440"/>
<dbReference type="Proteomes" id="UP000260649">
    <property type="component" value="Unassembled WGS sequence"/>
</dbReference>
<evidence type="ECO:0000259" key="9">
    <source>
        <dbReference type="PROSITE" id="PS50109"/>
    </source>
</evidence>
<feature type="domain" description="Histidine kinase" evidence="9">
    <location>
        <begin position="199"/>
        <end position="411"/>
    </location>
</feature>
<reference evidence="10 11" key="1">
    <citation type="submission" date="2018-07" db="EMBL/GenBank/DDBJ databases">
        <title>GABA Modulating Bacteria of the Human Gut Microbiota.</title>
        <authorList>
            <person name="Strandwitz P."/>
            <person name="Kim K.H."/>
            <person name="Terekhova D."/>
            <person name="Liu J.K."/>
            <person name="Sharma A."/>
            <person name="Levering J."/>
            <person name="Mcdonald D."/>
            <person name="Dietrich D."/>
            <person name="Ramadhar T.R."/>
            <person name="Lekbua A."/>
            <person name="Mroue N."/>
            <person name="Liston C."/>
            <person name="Stewart E.J."/>
            <person name="Dubin M.J."/>
            <person name="Zengler K."/>
            <person name="Knight R."/>
            <person name="Gilbert J.A."/>
            <person name="Clardy J."/>
            <person name="Lewis K."/>
        </authorList>
    </citation>
    <scope>NUCLEOTIDE SEQUENCE [LARGE SCALE GENOMIC DNA]</scope>
    <source>
        <strain evidence="10 11">KLE1738</strain>
    </source>
</reference>
<dbReference type="GO" id="GO:0004721">
    <property type="term" value="F:phosphoprotein phosphatase activity"/>
    <property type="evidence" value="ECO:0007669"/>
    <property type="project" value="TreeGrafter"/>
</dbReference>
<dbReference type="GO" id="GO:0005886">
    <property type="term" value="C:plasma membrane"/>
    <property type="evidence" value="ECO:0007669"/>
    <property type="project" value="TreeGrafter"/>
</dbReference>
<accession>A0A3E2B5T8</accession>
<feature type="transmembrane region" description="Helical" evidence="8">
    <location>
        <begin position="160"/>
        <end position="178"/>
    </location>
</feature>
<dbReference type="Pfam" id="PF00512">
    <property type="entry name" value="HisKA"/>
    <property type="match status" value="1"/>
</dbReference>
<keyword evidence="7" id="KW-0902">Two-component regulatory system</keyword>
<dbReference type="PRINTS" id="PR00344">
    <property type="entry name" value="BCTRLSENSOR"/>
</dbReference>
<dbReference type="PROSITE" id="PS50109">
    <property type="entry name" value="HIS_KIN"/>
    <property type="match status" value="1"/>
</dbReference>
<keyword evidence="11" id="KW-1185">Reference proteome</keyword>
<dbReference type="Gene3D" id="1.10.287.130">
    <property type="match status" value="1"/>
</dbReference>
<dbReference type="GO" id="GO:0016036">
    <property type="term" value="P:cellular response to phosphate starvation"/>
    <property type="evidence" value="ECO:0007669"/>
    <property type="project" value="TreeGrafter"/>
</dbReference>
<dbReference type="GO" id="GO:0000155">
    <property type="term" value="F:phosphorelay sensor kinase activity"/>
    <property type="evidence" value="ECO:0007669"/>
    <property type="project" value="InterPro"/>
</dbReference>
<evidence type="ECO:0000256" key="2">
    <source>
        <dbReference type="ARBA" id="ARBA00004370"/>
    </source>
</evidence>
<dbReference type="Gene3D" id="3.30.565.10">
    <property type="entry name" value="Histidine kinase-like ATPase, C-terminal domain"/>
    <property type="match status" value="1"/>
</dbReference>
<dbReference type="InterPro" id="IPR050351">
    <property type="entry name" value="BphY/WalK/GraS-like"/>
</dbReference>
<dbReference type="InterPro" id="IPR036097">
    <property type="entry name" value="HisK_dim/P_sf"/>
</dbReference>
<dbReference type="InterPro" id="IPR003661">
    <property type="entry name" value="HisK_dim/P_dom"/>
</dbReference>